<feature type="compositionally biased region" description="Basic and acidic residues" evidence="1">
    <location>
        <begin position="144"/>
        <end position="156"/>
    </location>
</feature>
<dbReference type="OrthoDB" id="10559690at2759"/>
<dbReference type="EMBL" id="CAMXCT010006794">
    <property type="protein sequence ID" value="CAI4020169.1"/>
    <property type="molecule type" value="Genomic_DNA"/>
</dbReference>
<dbReference type="InterPro" id="IPR001478">
    <property type="entry name" value="PDZ"/>
</dbReference>
<dbReference type="Gene3D" id="2.30.42.10">
    <property type="match status" value="1"/>
</dbReference>
<dbReference type="PROSITE" id="PS50106">
    <property type="entry name" value="PDZ"/>
    <property type="match status" value="1"/>
</dbReference>
<organism evidence="3">
    <name type="scientific">Cladocopium goreaui</name>
    <dbReference type="NCBI Taxonomy" id="2562237"/>
    <lineage>
        <taxon>Eukaryota</taxon>
        <taxon>Sar</taxon>
        <taxon>Alveolata</taxon>
        <taxon>Dinophyceae</taxon>
        <taxon>Suessiales</taxon>
        <taxon>Symbiodiniaceae</taxon>
        <taxon>Cladocopium</taxon>
    </lineage>
</organism>
<evidence type="ECO:0000259" key="2">
    <source>
        <dbReference type="PROSITE" id="PS50106"/>
    </source>
</evidence>
<evidence type="ECO:0000313" key="3">
    <source>
        <dbReference type="EMBL" id="CAI4020169.1"/>
    </source>
</evidence>
<evidence type="ECO:0000256" key="1">
    <source>
        <dbReference type="SAM" id="MobiDB-lite"/>
    </source>
</evidence>
<dbReference type="CDD" id="cd00136">
    <property type="entry name" value="PDZ_canonical"/>
    <property type="match status" value="1"/>
</dbReference>
<dbReference type="AlphaFoldDB" id="A0A9P1M5L3"/>
<proteinExistence type="predicted"/>
<keyword evidence="5" id="KW-1185">Reference proteome</keyword>
<sequence>MDSSDTHLMTRNPLAGDAILSRCIDFVRKNEDAIRKVHEVNARSFQVQVERGDGELWGITWVREKFLEKRRVVQSLVPNSPAARWNAAQEDGEWRIEAGDELVAVNGLKSWEEMSSFKDLRQARLTLVRSPKEDSGEPSAPSTSKDDAKEPTKELRPPAFQMGGYLLDASGSGWSMPRLQVSLVKSECPLAIKHLQDSLVTSVEDAPNLKQQTLD</sequence>
<feature type="region of interest" description="Disordered" evidence="1">
    <location>
        <begin position="128"/>
        <end position="160"/>
    </location>
</feature>
<reference evidence="4 5" key="2">
    <citation type="submission" date="2024-05" db="EMBL/GenBank/DDBJ databases">
        <authorList>
            <person name="Chen Y."/>
            <person name="Shah S."/>
            <person name="Dougan E. K."/>
            <person name="Thang M."/>
            <person name="Chan C."/>
        </authorList>
    </citation>
    <scope>NUCLEOTIDE SEQUENCE [LARGE SCALE GENOMIC DNA]</scope>
</reference>
<gene>
    <name evidence="3" type="ORF">C1SCF055_LOCUS44611</name>
</gene>
<reference evidence="3" key="1">
    <citation type="submission" date="2022-10" db="EMBL/GenBank/DDBJ databases">
        <authorList>
            <person name="Chen Y."/>
            <person name="Dougan E. K."/>
            <person name="Chan C."/>
            <person name="Rhodes N."/>
            <person name="Thang M."/>
        </authorList>
    </citation>
    <scope>NUCLEOTIDE SEQUENCE</scope>
</reference>
<feature type="domain" description="PDZ" evidence="2">
    <location>
        <begin position="46"/>
        <end position="123"/>
    </location>
</feature>
<comment type="caution">
    <text evidence="3">The sequence shown here is derived from an EMBL/GenBank/DDBJ whole genome shotgun (WGS) entry which is preliminary data.</text>
</comment>
<dbReference type="SUPFAM" id="SSF50156">
    <property type="entry name" value="PDZ domain-like"/>
    <property type="match status" value="1"/>
</dbReference>
<accession>A0A9P1M5L3</accession>
<protein>
    <submittedName>
        <fullName evidence="4">CSD domain-containing protein</fullName>
    </submittedName>
</protein>
<evidence type="ECO:0000313" key="5">
    <source>
        <dbReference type="Proteomes" id="UP001152797"/>
    </source>
</evidence>
<dbReference type="Proteomes" id="UP001152797">
    <property type="component" value="Unassembled WGS sequence"/>
</dbReference>
<dbReference type="EMBL" id="CAMXCT020006794">
    <property type="protein sequence ID" value="CAL1173544.1"/>
    <property type="molecule type" value="Genomic_DNA"/>
</dbReference>
<dbReference type="InterPro" id="IPR036034">
    <property type="entry name" value="PDZ_sf"/>
</dbReference>
<name>A0A9P1M5L3_9DINO</name>
<dbReference type="EMBL" id="CAMXCT030006794">
    <property type="protein sequence ID" value="CAL4807481.1"/>
    <property type="molecule type" value="Genomic_DNA"/>
</dbReference>
<evidence type="ECO:0000313" key="4">
    <source>
        <dbReference type="EMBL" id="CAL4807481.1"/>
    </source>
</evidence>